<keyword evidence="2" id="KW-1003">Cell membrane</keyword>
<dbReference type="InterPro" id="IPR051311">
    <property type="entry name" value="DedA_domain"/>
</dbReference>
<evidence type="ECO:0000313" key="9">
    <source>
        <dbReference type="Proteomes" id="UP000004038"/>
    </source>
</evidence>
<accession>H0G6P2</accession>
<keyword evidence="3 6" id="KW-0812">Transmembrane</keyword>
<proteinExistence type="predicted"/>
<dbReference type="AlphaFoldDB" id="H0G6P2"/>
<dbReference type="InterPro" id="IPR032816">
    <property type="entry name" value="VTT_dom"/>
</dbReference>
<evidence type="ECO:0000256" key="2">
    <source>
        <dbReference type="ARBA" id="ARBA00022475"/>
    </source>
</evidence>
<evidence type="ECO:0000256" key="6">
    <source>
        <dbReference type="SAM" id="Phobius"/>
    </source>
</evidence>
<dbReference type="GO" id="GO:0005886">
    <property type="term" value="C:plasma membrane"/>
    <property type="evidence" value="ECO:0007669"/>
    <property type="project" value="UniProtKB-SubCell"/>
</dbReference>
<dbReference type="Pfam" id="PF09335">
    <property type="entry name" value="VTT_dom"/>
    <property type="match status" value="1"/>
</dbReference>
<dbReference type="PANTHER" id="PTHR42709">
    <property type="entry name" value="ALKALINE PHOSPHATASE LIKE PROTEIN"/>
    <property type="match status" value="1"/>
</dbReference>
<comment type="subcellular location">
    <subcellularLocation>
        <location evidence="1">Cell membrane</location>
        <topology evidence="1">Multi-pass membrane protein</topology>
    </subcellularLocation>
</comment>
<dbReference type="PATRIC" id="fig|1107881.3.peg.5229"/>
<feature type="transmembrane region" description="Helical" evidence="6">
    <location>
        <begin position="7"/>
        <end position="25"/>
    </location>
</feature>
<keyword evidence="5 6" id="KW-0472">Membrane</keyword>
<sequence>MDPLADLVAWVALYGIVGLFSIGLAERFVPVLPSYGVLVAIGIAADQGSWSIHAAVISTTAGSFIGALSFYVLVRAFGKQKSASLLYAIGRWGGLSRQRIDLAVFSMRRRGRLITTMSQLIPTVRLFAPLASGILGTSIIKFASGLALGIVLWNGLFITTGYLVGALMPEVNASALALKTLLLLIAIEAAVALMFKLQRRQPKRLVQEGNLR</sequence>
<dbReference type="Proteomes" id="UP000004038">
    <property type="component" value="Unassembled WGS sequence"/>
</dbReference>
<dbReference type="PANTHER" id="PTHR42709:SF6">
    <property type="entry name" value="UNDECAPRENYL PHOSPHATE TRANSPORTER A"/>
    <property type="match status" value="1"/>
</dbReference>
<evidence type="ECO:0000259" key="7">
    <source>
        <dbReference type="Pfam" id="PF09335"/>
    </source>
</evidence>
<evidence type="ECO:0000256" key="3">
    <source>
        <dbReference type="ARBA" id="ARBA00022692"/>
    </source>
</evidence>
<feature type="domain" description="VTT" evidence="7">
    <location>
        <begin position="32"/>
        <end position="162"/>
    </location>
</feature>
<reference evidence="8 9" key="1">
    <citation type="journal article" date="2012" name="J. Bacteriol.">
        <title>Draft Genome Sequence of Sinorhizobium meliloti CCNWSX0020, a Nitrogen-Fixing Symbiont with Copper Tolerance Capability Isolated from Lead-Zinc Mine Tailings.</title>
        <authorList>
            <person name="Li Z."/>
            <person name="Ma Z."/>
            <person name="Hao X."/>
            <person name="Wei G."/>
        </authorList>
    </citation>
    <scope>NUCLEOTIDE SEQUENCE [LARGE SCALE GENOMIC DNA]</scope>
    <source>
        <strain evidence="8 9">CCNWSX0020</strain>
    </source>
</reference>
<dbReference type="EMBL" id="AGVV01000070">
    <property type="protein sequence ID" value="EHK75006.1"/>
    <property type="molecule type" value="Genomic_DNA"/>
</dbReference>
<organism evidence="8 9">
    <name type="scientific">Sinorhizobium meliloti CCNWSX0020</name>
    <dbReference type="NCBI Taxonomy" id="1107881"/>
    <lineage>
        <taxon>Bacteria</taxon>
        <taxon>Pseudomonadati</taxon>
        <taxon>Pseudomonadota</taxon>
        <taxon>Alphaproteobacteria</taxon>
        <taxon>Hyphomicrobiales</taxon>
        <taxon>Rhizobiaceae</taxon>
        <taxon>Sinorhizobium/Ensifer group</taxon>
        <taxon>Sinorhizobium</taxon>
    </lineage>
</organism>
<feature type="transmembrane region" description="Helical" evidence="6">
    <location>
        <begin position="176"/>
        <end position="195"/>
    </location>
</feature>
<evidence type="ECO:0000256" key="5">
    <source>
        <dbReference type="ARBA" id="ARBA00023136"/>
    </source>
</evidence>
<evidence type="ECO:0000256" key="1">
    <source>
        <dbReference type="ARBA" id="ARBA00004651"/>
    </source>
</evidence>
<dbReference type="RefSeq" id="WP_003533719.1">
    <property type="nucleotide sequence ID" value="NZ_AGVV01000070.1"/>
</dbReference>
<protein>
    <submittedName>
        <fullName evidence="8">Putative membrane-associated protein</fullName>
    </submittedName>
</protein>
<evidence type="ECO:0000313" key="8">
    <source>
        <dbReference type="EMBL" id="EHK75006.1"/>
    </source>
</evidence>
<name>H0G6P2_RHIML</name>
<evidence type="ECO:0000256" key="4">
    <source>
        <dbReference type="ARBA" id="ARBA00022989"/>
    </source>
</evidence>
<feature type="transmembrane region" description="Helical" evidence="6">
    <location>
        <begin position="52"/>
        <end position="74"/>
    </location>
</feature>
<gene>
    <name evidence="8" type="ORF">SM0020_25831</name>
</gene>
<keyword evidence="4 6" id="KW-1133">Transmembrane helix</keyword>
<feature type="transmembrane region" description="Helical" evidence="6">
    <location>
        <begin position="142"/>
        <end position="164"/>
    </location>
</feature>